<protein>
    <recommendedName>
        <fullName evidence="7">N-acetyl-gamma-glutamyl-phosphate reductase</fullName>
        <shortName evidence="7">AGPR</shortName>
        <ecNumber evidence="7">1.2.1.38</ecNumber>
    </recommendedName>
    <alternativeName>
        <fullName evidence="7">N-acetyl-glutamate semialdehyde dehydrogenase</fullName>
        <shortName evidence="7">NAGSA dehydrogenase</shortName>
    </alternativeName>
</protein>
<dbReference type="InterPro" id="IPR023013">
    <property type="entry name" value="AGPR_AS"/>
</dbReference>
<organism evidence="10 11">
    <name type="scientific">Prosthecomicrobium pneumaticum</name>
    <dbReference type="NCBI Taxonomy" id="81895"/>
    <lineage>
        <taxon>Bacteria</taxon>
        <taxon>Pseudomonadati</taxon>
        <taxon>Pseudomonadota</taxon>
        <taxon>Alphaproteobacteria</taxon>
        <taxon>Hyphomicrobiales</taxon>
        <taxon>Kaistiaceae</taxon>
        <taxon>Prosthecomicrobium</taxon>
    </lineage>
</organism>
<dbReference type="GO" id="GO:0070401">
    <property type="term" value="F:NADP+ binding"/>
    <property type="evidence" value="ECO:0007669"/>
    <property type="project" value="InterPro"/>
</dbReference>
<evidence type="ECO:0000259" key="9">
    <source>
        <dbReference type="SMART" id="SM00859"/>
    </source>
</evidence>
<gene>
    <name evidence="7" type="primary">argC</name>
    <name evidence="10" type="ORF">GGQ63_003137</name>
</gene>
<keyword evidence="2 7" id="KW-0055">Arginine biosynthesis</keyword>
<dbReference type="Gene3D" id="3.30.360.10">
    <property type="entry name" value="Dihydrodipicolinate Reductase, domain 2"/>
    <property type="match status" value="1"/>
</dbReference>
<evidence type="ECO:0000313" key="11">
    <source>
        <dbReference type="Proteomes" id="UP000523821"/>
    </source>
</evidence>
<comment type="pathway">
    <text evidence="1 7">Amino-acid biosynthesis; L-arginine biosynthesis; N(2)-acetyl-L-ornithine from L-glutamate: step 3/4.</text>
</comment>
<keyword evidence="3 7" id="KW-0028">Amino-acid biosynthesis</keyword>
<sequence length="350" mass="37285">MAEKIRIGVLGASGYTGADLVRLGVRHPAIEIALLTANSHAGKPMDAVFPHFAFVDLPDLVTVEEADWSAVDAVFCGLPHGTTQEIISDLLARHPHIKVIDMSADFRLRDPDTYATWYGHEHRALGLQGEAVYGLTEHYATAIASARLVACPGCYPTASLLALLPIVGAGLVAADDIVIDAKSGVTGAGRGLKQNTLFSEAGEGLSPYSIAKHRHAPEIEQEISKAAGKTVYVNFTPHLIPMSRGELCTSYVRMVPGTSADDLRACLADAYQKAPFVHVARPGVVPQTQNVRGSNYVQIGVFADRIPGRAIVVSVLDNLVKGSAGQALQNFNLMFGLPETTGLEQLALFP</sequence>
<dbReference type="RefSeq" id="WP_183857417.1">
    <property type="nucleotide sequence ID" value="NZ_JACHOO010000006.1"/>
</dbReference>
<evidence type="ECO:0000256" key="6">
    <source>
        <dbReference type="ARBA" id="ARBA00050557"/>
    </source>
</evidence>
<dbReference type="InterPro" id="IPR036291">
    <property type="entry name" value="NAD(P)-bd_dom_sf"/>
</dbReference>
<evidence type="ECO:0000256" key="8">
    <source>
        <dbReference type="PROSITE-ProRule" id="PRU10010"/>
    </source>
</evidence>
<comment type="caution">
    <text evidence="10">The sequence shown here is derived from an EMBL/GenBank/DDBJ whole genome shotgun (WGS) entry which is preliminary data.</text>
</comment>
<dbReference type="EMBL" id="JACHOO010000006">
    <property type="protein sequence ID" value="MBB5754062.1"/>
    <property type="molecule type" value="Genomic_DNA"/>
</dbReference>
<comment type="similarity">
    <text evidence="7">Belongs to the NAGSA dehydrogenase family. Type 1 subfamily.</text>
</comment>
<feature type="domain" description="Semialdehyde dehydrogenase NAD-binding" evidence="9">
    <location>
        <begin position="6"/>
        <end position="146"/>
    </location>
</feature>
<evidence type="ECO:0000256" key="7">
    <source>
        <dbReference type="HAMAP-Rule" id="MF_00150"/>
    </source>
</evidence>
<dbReference type="NCBIfam" id="TIGR01850">
    <property type="entry name" value="argC"/>
    <property type="match status" value="1"/>
</dbReference>
<keyword evidence="7" id="KW-0963">Cytoplasm</keyword>
<dbReference type="CDD" id="cd23934">
    <property type="entry name" value="AGPR_1_C"/>
    <property type="match status" value="1"/>
</dbReference>
<proteinExistence type="inferred from homology"/>
<dbReference type="SUPFAM" id="SSF55347">
    <property type="entry name" value="Glyceraldehyde-3-phosphate dehydrogenase-like, C-terminal domain"/>
    <property type="match status" value="1"/>
</dbReference>
<dbReference type="Pfam" id="PF01118">
    <property type="entry name" value="Semialdhyde_dh"/>
    <property type="match status" value="1"/>
</dbReference>
<dbReference type="GO" id="GO:0003942">
    <property type="term" value="F:N-acetyl-gamma-glutamyl-phosphate reductase activity"/>
    <property type="evidence" value="ECO:0007669"/>
    <property type="project" value="UniProtKB-UniRule"/>
</dbReference>
<evidence type="ECO:0000256" key="5">
    <source>
        <dbReference type="ARBA" id="ARBA00023002"/>
    </source>
</evidence>
<evidence type="ECO:0000313" key="10">
    <source>
        <dbReference type="EMBL" id="MBB5754062.1"/>
    </source>
</evidence>
<dbReference type="SUPFAM" id="SSF51735">
    <property type="entry name" value="NAD(P)-binding Rossmann-fold domains"/>
    <property type="match status" value="1"/>
</dbReference>
<evidence type="ECO:0000256" key="3">
    <source>
        <dbReference type="ARBA" id="ARBA00022605"/>
    </source>
</evidence>
<dbReference type="SMART" id="SM00859">
    <property type="entry name" value="Semialdhyde_dh"/>
    <property type="match status" value="1"/>
</dbReference>
<dbReference type="GO" id="GO:0051287">
    <property type="term" value="F:NAD binding"/>
    <property type="evidence" value="ECO:0007669"/>
    <property type="project" value="InterPro"/>
</dbReference>
<dbReference type="GO" id="GO:0006526">
    <property type="term" value="P:L-arginine biosynthetic process"/>
    <property type="evidence" value="ECO:0007669"/>
    <property type="project" value="UniProtKB-UniRule"/>
</dbReference>
<keyword evidence="4 7" id="KW-0521">NADP</keyword>
<dbReference type="Proteomes" id="UP000523821">
    <property type="component" value="Unassembled WGS sequence"/>
</dbReference>
<evidence type="ECO:0000256" key="2">
    <source>
        <dbReference type="ARBA" id="ARBA00022571"/>
    </source>
</evidence>
<dbReference type="GO" id="GO:0005737">
    <property type="term" value="C:cytoplasm"/>
    <property type="evidence" value="ECO:0007669"/>
    <property type="project" value="UniProtKB-SubCell"/>
</dbReference>
<accession>A0A7W9FNP3</accession>
<dbReference type="Pfam" id="PF22698">
    <property type="entry name" value="Semialdhyde_dhC_1"/>
    <property type="match status" value="1"/>
</dbReference>
<dbReference type="EC" id="1.2.1.38" evidence="7"/>
<dbReference type="InterPro" id="IPR000534">
    <property type="entry name" value="Semialdehyde_DH_NAD-bd"/>
</dbReference>
<dbReference type="PANTHER" id="PTHR32338">
    <property type="entry name" value="N-ACETYL-GAMMA-GLUTAMYL-PHOSPHATE REDUCTASE, CHLOROPLASTIC-RELATED-RELATED"/>
    <property type="match status" value="1"/>
</dbReference>
<dbReference type="UniPathway" id="UPA00068">
    <property type="reaction ID" value="UER00108"/>
</dbReference>
<dbReference type="PANTHER" id="PTHR32338:SF10">
    <property type="entry name" value="N-ACETYL-GAMMA-GLUTAMYL-PHOSPHATE REDUCTASE, CHLOROPLASTIC-RELATED"/>
    <property type="match status" value="1"/>
</dbReference>
<dbReference type="CDD" id="cd17895">
    <property type="entry name" value="AGPR_1_N"/>
    <property type="match status" value="1"/>
</dbReference>
<comment type="subcellular location">
    <subcellularLocation>
        <location evidence="7">Cytoplasm</location>
    </subcellularLocation>
</comment>
<dbReference type="Gene3D" id="3.40.50.720">
    <property type="entry name" value="NAD(P)-binding Rossmann-like Domain"/>
    <property type="match status" value="1"/>
</dbReference>
<keyword evidence="11" id="KW-1185">Reference proteome</keyword>
<dbReference type="FunFam" id="3.30.360.10:FF:000014">
    <property type="entry name" value="N-acetyl-gamma-glutamyl-phosphate reductase"/>
    <property type="match status" value="1"/>
</dbReference>
<dbReference type="InterPro" id="IPR000706">
    <property type="entry name" value="AGPR_type-1"/>
</dbReference>
<comment type="catalytic activity">
    <reaction evidence="6 7">
        <text>N-acetyl-L-glutamate 5-semialdehyde + phosphate + NADP(+) = N-acetyl-L-glutamyl 5-phosphate + NADPH + H(+)</text>
        <dbReference type="Rhea" id="RHEA:21588"/>
        <dbReference type="ChEBI" id="CHEBI:15378"/>
        <dbReference type="ChEBI" id="CHEBI:29123"/>
        <dbReference type="ChEBI" id="CHEBI:43474"/>
        <dbReference type="ChEBI" id="CHEBI:57783"/>
        <dbReference type="ChEBI" id="CHEBI:57936"/>
        <dbReference type="ChEBI" id="CHEBI:58349"/>
        <dbReference type="EC" id="1.2.1.38"/>
    </reaction>
</comment>
<dbReference type="InterPro" id="IPR050085">
    <property type="entry name" value="AGPR"/>
</dbReference>
<dbReference type="HAMAP" id="MF_00150">
    <property type="entry name" value="ArgC_type1"/>
    <property type="match status" value="1"/>
</dbReference>
<evidence type="ECO:0000256" key="4">
    <source>
        <dbReference type="ARBA" id="ARBA00022857"/>
    </source>
</evidence>
<dbReference type="AlphaFoldDB" id="A0A7W9FNP3"/>
<comment type="function">
    <text evidence="7">Catalyzes the NADPH-dependent reduction of N-acetyl-5-glutamyl phosphate to yield N-acetyl-L-glutamate 5-semialdehyde.</text>
</comment>
<reference evidence="10 11" key="1">
    <citation type="submission" date="2020-08" db="EMBL/GenBank/DDBJ databases">
        <title>Genomic Encyclopedia of Type Strains, Phase IV (KMG-IV): sequencing the most valuable type-strain genomes for metagenomic binning, comparative biology and taxonomic classification.</title>
        <authorList>
            <person name="Goeker M."/>
        </authorList>
    </citation>
    <scope>NUCLEOTIDE SEQUENCE [LARGE SCALE GENOMIC DNA]</scope>
    <source>
        <strain evidence="10 11">DSM 16268</strain>
    </source>
</reference>
<keyword evidence="5 7" id="KW-0560">Oxidoreductase</keyword>
<name>A0A7W9FNP3_9HYPH</name>
<evidence type="ECO:0000256" key="1">
    <source>
        <dbReference type="ARBA" id="ARBA00004862"/>
    </source>
</evidence>
<dbReference type="PROSITE" id="PS01224">
    <property type="entry name" value="ARGC"/>
    <property type="match status" value="1"/>
</dbReference>
<dbReference type="InterPro" id="IPR058924">
    <property type="entry name" value="AGPR_dimerisation_dom"/>
</dbReference>
<feature type="active site" evidence="7 8">
    <location>
        <position position="154"/>
    </location>
</feature>